<dbReference type="Pfam" id="PF03466">
    <property type="entry name" value="LysR_substrate"/>
    <property type="match status" value="1"/>
</dbReference>
<dbReference type="PROSITE" id="PS50931">
    <property type="entry name" value="HTH_LYSR"/>
    <property type="match status" value="1"/>
</dbReference>
<evidence type="ECO:0000256" key="4">
    <source>
        <dbReference type="ARBA" id="ARBA00023163"/>
    </source>
</evidence>
<dbReference type="GO" id="GO:0005829">
    <property type="term" value="C:cytosol"/>
    <property type="evidence" value="ECO:0007669"/>
    <property type="project" value="TreeGrafter"/>
</dbReference>
<dbReference type="Pfam" id="PF00126">
    <property type="entry name" value="HTH_1"/>
    <property type="match status" value="1"/>
</dbReference>
<dbReference type="Gene3D" id="3.40.190.290">
    <property type="match status" value="1"/>
</dbReference>
<comment type="similarity">
    <text evidence="1">Belongs to the LysR transcriptional regulatory family.</text>
</comment>
<evidence type="ECO:0000313" key="6">
    <source>
        <dbReference type="EMBL" id="ABZ74409.1"/>
    </source>
</evidence>
<name>B0T922_CAUSK</name>
<keyword evidence="4" id="KW-0804">Transcription</keyword>
<protein>
    <submittedName>
        <fullName evidence="6">Transcriptional regulator, LysR family</fullName>
    </submittedName>
</protein>
<geneLocation type="plasmid" evidence="6">
    <name>pCAUL01</name>
</geneLocation>
<dbReference type="CDD" id="cd05466">
    <property type="entry name" value="PBP2_LTTR_substrate"/>
    <property type="match status" value="1"/>
</dbReference>
<accession>B0T922</accession>
<reference evidence="6" key="1">
    <citation type="submission" date="2008-01" db="EMBL/GenBank/DDBJ databases">
        <title>Complete sequence of plasmid1 pCAUL01 of Caulobacter sp. K31.</title>
        <authorList>
            <consortium name="US DOE Joint Genome Institute"/>
            <person name="Copeland A."/>
            <person name="Lucas S."/>
            <person name="Lapidus A."/>
            <person name="Barry K."/>
            <person name="Glavina del Rio T."/>
            <person name="Dalin E."/>
            <person name="Tice H."/>
            <person name="Pitluck S."/>
            <person name="Bruce D."/>
            <person name="Goodwin L."/>
            <person name="Thompson L.S."/>
            <person name="Brettin T."/>
            <person name="Detter J.C."/>
            <person name="Han C."/>
            <person name="Schmutz J."/>
            <person name="Larimer F."/>
            <person name="Land M."/>
            <person name="Hauser L."/>
            <person name="Kyrpides N."/>
            <person name="Kim E."/>
            <person name="Stephens C."/>
            <person name="Richardson P."/>
        </authorList>
    </citation>
    <scope>NUCLEOTIDE SEQUENCE [LARGE SCALE GENOMIC DNA]</scope>
    <source>
        <plasmid evidence="6">K31</plasmid>
        <plasmid evidence="6">pCAUL01</plasmid>
    </source>
</reference>
<dbReference type="GO" id="GO:0003677">
    <property type="term" value="F:DNA binding"/>
    <property type="evidence" value="ECO:0007669"/>
    <property type="project" value="UniProtKB-KW"/>
</dbReference>
<dbReference type="AlphaFoldDB" id="B0T922"/>
<dbReference type="GO" id="GO:0003700">
    <property type="term" value="F:DNA-binding transcription factor activity"/>
    <property type="evidence" value="ECO:0007669"/>
    <property type="project" value="InterPro"/>
</dbReference>
<dbReference type="PANTHER" id="PTHR30419">
    <property type="entry name" value="HTH-TYPE TRANSCRIPTIONAL REGULATOR YBHD"/>
    <property type="match status" value="1"/>
</dbReference>
<dbReference type="InterPro" id="IPR050950">
    <property type="entry name" value="HTH-type_LysR_regulators"/>
</dbReference>
<keyword evidence="3" id="KW-0238">DNA-binding</keyword>
<dbReference type="SUPFAM" id="SSF53850">
    <property type="entry name" value="Periplasmic binding protein-like II"/>
    <property type="match status" value="1"/>
</dbReference>
<dbReference type="OrthoDB" id="9811588at2"/>
<dbReference type="InterPro" id="IPR036388">
    <property type="entry name" value="WH-like_DNA-bd_sf"/>
</dbReference>
<evidence type="ECO:0000256" key="3">
    <source>
        <dbReference type="ARBA" id="ARBA00023125"/>
    </source>
</evidence>
<dbReference type="Gene3D" id="1.10.10.10">
    <property type="entry name" value="Winged helix-like DNA-binding domain superfamily/Winged helix DNA-binding domain"/>
    <property type="match status" value="1"/>
</dbReference>
<evidence type="ECO:0000259" key="5">
    <source>
        <dbReference type="PROSITE" id="PS50931"/>
    </source>
</evidence>
<feature type="domain" description="HTH lysR-type" evidence="5">
    <location>
        <begin position="1"/>
        <end position="58"/>
    </location>
</feature>
<dbReference type="HOGENOM" id="CLU_039613_6_0_5"/>
<sequence>MLSSSLRAFHEVVQCGSIRKASDKMGLAPSSVSRRVAMLERQIGTQLLERGATGITLTHAGRLVADFAGPAILNYDALCNDLNDLRGSRRQLIRVCTTASVAYMQPGETIARFRGKFDTVTFRFSSLTTEESIRVIKAGSYDIGISLRTAPDPEIEVVARIPEPTVLVVRRDHPLAGRTQVTLDEVAALPLAMLDDQYAIRRDFDLECRNSGLSSNILVESTTLLMLTDFVRSGLGATLMPQRTVTDPSLVSIPVDREVFRGNTIDLIVLRNRRLPRMVRLFLQALSDDMARSAREAVLAVA</sequence>
<organism evidence="6">
    <name type="scientific">Caulobacter sp. (strain K31)</name>
    <dbReference type="NCBI Taxonomy" id="366602"/>
    <lineage>
        <taxon>Bacteria</taxon>
        <taxon>Pseudomonadati</taxon>
        <taxon>Pseudomonadota</taxon>
        <taxon>Alphaproteobacteria</taxon>
        <taxon>Caulobacterales</taxon>
        <taxon>Caulobacteraceae</taxon>
        <taxon>Caulobacter</taxon>
    </lineage>
</organism>
<dbReference type="PANTHER" id="PTHR30419:SF8">
    <property type="entry name" value="NITROGEN ASSIMILATION TRANSCRIPTIONAL ACTIVATOR-RELATED"/>
    <property type="match status" value="1"/>
</dbReference>
<evidence type="ECO:0000256" key="2">
    <source>
        <dbReference type="ARBA" id="ARBA00023015"/>
    </source>
</evidence>
<dbReference type="InterPro" id="IPR036390">
    <property type="entry name" value="WH_DNA-bd_sf"/>
</dbReference>
<dbReference type="InterPro" id="IPR005119">
    <property type="entry name" value="LysR_subst-bd"/>
</dbReference>
<keyword evidence="2" id="KW-0805">Transcription regulation</keyword>
<dbReference type="EMBL" id="CP000928">
    <property type="protein sequence ID" value="ABZ74409.1"/>
    <property type="molecule type" value="Genomic_DNA"/>
</dbReference>
<proteinExistence type="inferred from homology"/>
<dbReference type="SUPFAM" id="SSF46785">
    <property type="entry name" value="Winged helix' DNA-binding domain"/>
    <property type="match status" value="1"/>
</dbReference>
<evidence type="ECO:0000256" key="1">
    <source>
        <dbReference type="ARBA" id="ARBA00009437"/>
    </source>
</evidence>
<gene>
    <name evidence="6" type="ordered locus">Caul_5289</name>
</gene>
<dbReference type="KEGG" id="cak:Caul_5289"/>
<dbReference type="InterPro" id="IPR000847">
    <property type="entry name" value="LysR_HTH_N"/>
</dbReference>
<keyword evidence="6" id="KW-0614">Plasmid</keyword>